<dbReference type="EMBL" id="JAIWYP010000004">
    <property type="protein sequence ID" value="KAH3840530.1"/>
    <property type="molecule type" value="Genomic_DNA"/>
</dbReference>
<protein>
    <recommendedName>
        <fullName evidence="3">Sushi domain-containing protein</fullName>
    </recommendedName>
</protein>
<accession>A0A9D4KIE2</accession>
<feature type="transmembrane region" description="Helical" evidence="2">
    <location>
        <begin position="45"/>
        <end position="67"/>
    </location>
</feature>
<gene>
    <name evidence="4" type="ORF">DPMN_113980</name>
</gene>
<evidence type="ECO:0000256" key="1">
    <source>
        <dbReference type="ARBA" id="ARBA00023157"/>
    </source>
</evidence>
<reference evidence="4" key="2">
    <citation type="submission" date="2020-11" db="EMBL/GenBank/DDBJ databases">
        <authorList>
            <person name="McCartney M.A."/>
            <person name="Auch B."/>
            <person name="Kono T."/>
            <person name="Mallez S."/>
            <person name="Becker A."/>
            <person name="Gohl D.M."/>
            <person name="Silverstein K.A.T."/>
            <person name="Koren S."/>
            <person name="Bechman K.B."/>
            <person name="Herman A."/>
            <person name="Abrahante J.E."/>
            <person name="Garbe J."/>
        </authorList>
    </citation>
    <scope>NUCLEOTIDE SEQUENCE</scope>
    <source>
        <strain evidence="4">Duluth1</strain>
        <tissue evidence="4">Whole animal</tissue>
    </source>
</reference>
<evidence type="ECO:0000256" key="2">
    <source>
        <dbReference type="SAM" id="Phobius"/>
    </source>
</evidence>
<dbReference type="SUPFAM" id="SSF57535">
    <property type="entry name" value="Complement control module/SCR domain"/>
    <property type="match status" value="1"/>
</dbReference>
<keyword evidence="2" id="KW-0472">Membrane</keyword>
<dbReference type="Pfam" id="PF00084">
    <property type="entry name" value="Sushi"/>
    <property type="match status" value="1"/>
</dbReference>
<dbReference type="Gene3D" id="2.10.70.10">
    <property type="entry name" value="Complement Module, domain 1"/>
    <property type="match status" value="1"/>
</dbReference>
<reference evidence="4" key="1">
    <citation type="journal article" date="2019" name="bioRxiv">
        <title>The Genome of the Zebra Mussel, Dreissena polymorpha: A Resource for Invasive Species Research.</title>
        <authorList>
            <person name="McCartney M.A."/>
            <person name="Auch B."/>
            <person name="Kono T."/>
            <person name="Mallez S."/>
            <person name="Zhang Y."/>
            <person name="Obille A."/>
            <person name="Becker A."/>
            <person name="Abrahante J.E."/>
            <person name="Garbe J."/>
            <person name="Badalamenti J.P."/>
            <person name="Herman A."/>
            <person name="Mangelson H."/>
            <person name="Liachko I."/>
            <person name="Sullivan S."/>
            <person name="Sone E.D."/>
            <person name="Koren S."/>
            <person name="Silverstein K.A.T."/>
            <person name="Beckman K.B."/>
            <person name="Gohl D.M."/>
        </authorList>
    </citation>
    <scope>NUCLEOTIDE SEQUENCE</scope>
    <source>
        <strain evidence="4">Duluth1</strain>
        <tissue evidence="4">Whole animal</tissue>
    </source>
</reference>
<keyword evidence="2" id="KW-1133">Transmembrane helix</keyword>
<keyword evidence="5" id="KW-1185">Reference proteome</keyword>
<comment type="caution">
    <text evidence="4">The sequence shown here is derived from an EMBL/GenBank/DDBJ whole genome shotgun (WGS) entry which is preliminary data.</text>
</comment>
<dbReference type="InterPro" id="IPR035976">
    <property type="entry name" value="Sushi/SCR/CCP_sf"/>
</dbReference>
<keyword evidence="1" id="KW-1015">Disulfide bond</keyword>
<organism evidence="4 5">
    <name type="scientific">Dreissena polymorpha</name>
    <name type="common">Zebra mussel</name>
    <name type="synonym">Mytilus polymorpha</name>
    <dbReference type="NCBI Taxonomy" id="45954"/>
    <lineage>
        <taxon>Eukaryota</taxon>
        <taxon>Metazoa</taxon>
        <taxon>Spiralia</taxon>
        <taxon>Lophotrochozoa</taxon>
        <taxon>Mollusca</taxon>
        <taxon>Bivalvia</taxon>
        <taxon>Autobranchia</taxon>
        <taxon>Heteroconchia</taxon>
        <taxon>Euheterodonta</taxon>
        <taxon>Imparidentia</taxon>
        <taxon>Neoheterodontei</taxon>
        <taxon>Myida</taxon>
        <taxon>Dreissenoidea</taxon>
        <taxon>Dreissenidae</taxon>
        <taxon>Dreissena</taxon>
    </lineage>
</organism>
<proteinExistence type="predicted"/>
<evidence type="ECO:0000313" key="5">
    <source>
        <dbReference type="Proteomes" id="UP000828390"/>
    </source>
</evidence>
<dbReference type="CDD" id="cd00033">
    <property type="entry name" value="CCP"/>
    <property type="match status" value="1"/>
</dbReference>
<evidence type="ECO:0000259" key="3">
    <source>
        <dbReference type="Pfam" id="PF00084"/>
    </source>
</evidence>
<feature type="domain" description="Sushi" evidence="3">
    <location>
        <begin position="10"/>
        <end position="37"/>
    </location>
</feature>
<evidence type="ECO:0000313" key="4">
    <source>
        <dbReference type="EMBL" id="KAH3840530.1"/>
    </source>
</evidence>
<dbReference type="AlphaFoldDB" id="A0A9D4KIE2"/>
<dbReference type="InterPro" id="IPR000436">
    <property type="entry name" value="Sushi_SCR_CCP_dom"/>
</dbReference>
<sequence>MGVCGCQADGMSAMFSCEQGFTLDGQEDNLCQPDGFWLDQSETNMWYGVTIYLVATLTVLFMSNYLAEFKM</sequence>
<keyword evidence="2" id="KW-0812">Transmembrane</keyword>
<dbReference type="Proteomes" id="UP000828390">
    <property type="component" value="Unassembled WGS sequence"/>
</dbReference>
<name>A0A9D4KIE2_DREPO</name>